<accession>A0ACB5T6R2</accession>
<sequence>MKLGIFILIVVLVLLGVAILAVPYNSKAKNIPITETPMVLTRSQQVNLAPEYTIILQQEQQREQRRQSQPQLPLRSILRISPPPPYAAQASDQEGLQLDPTSSTTAFPPSRESSDASSPTACTIQRPPNSYQSPSRPSNPYEAQFVFHSGGSGGHETPPPEYTLSTSINDTTINTG</sequence>
<gene>
    <name evidence="1" type="ORF">Amon02_000548900</name>
</gene>
<reference evidence="1" key="1">
    <citation type="submission" date="2023-04" db="EMBL/GenBank/DDBJ databases">
        <title>Ambrosiozyma monospora NBRC 10751.</title>
        <authorList>
            <person name="Ichikawa N."/>
            <person name="Sato H."/>
            <person name="Tonouchi N."/>
        </authorList>
    </citation>
    <scope>NUCLEOTIDE SEQUENCE</scope>
    <source>
        <strain evidence="1">NBRC 10751</strain>
    </source>
</reference>
<organism evidence="1 2">
    <name type="scientific">Ambrosiozyma monospora</name>
    <name type="common">Yeast</name>
    <name type="synonym">Endomycopsis monosporus</name>
    <dbReference type="NCBI Taxonomy" id="43982"/>
    <lineage>
        <taxon>Eukaryota</taxon>
        <taxon>Fungi</taxon>
        <taxon>Dikarya</taxon>
        <taxon>Ascomycota</taxon>
        <taxon>Saccharomycotina</taxon>
        <taxon>Pichiomycetes</taxon>
        <taxon>Pichiales</taxon>
        <taxon>Pichiaceae</taxon>
        <taxon>Ambrosiozyma</taxon>
    </lineage>
</organism>
<evidence type="ECO:0000313" key="2">
    <source>
        <dbReference type="Proteomes" id="UP001165064"/>
    </source>
</evidence>
<dbReference type="Proteomes" id="UP001165064">
    <property type="component" value="Unassembled WGS sequence"/>
</dbReference>
<keyword evidence="2" id="KW-1185">Reference proteome</keyword>
<name>A0ACB5T6R2_AMBMO</name>
<evidence type="ECO:0000313" key="1">
    <source>
        <dbReference type="EMBL" id="GME82392.1"/>
    </source>
</evidence>
<protein>
    <submittedName>
        <fullName evidence="1">Unnamed protein product</fullName>
    </submittedName>
</protein>
<proteinExistence type="predicted"/>
<dbReference type="EMBL" id="BSXS01004047">
    <property type="protein sequence ID" value="GME82392.1"/>
    <property type="molecule type" value="Genomic_DNA"/>
</dbReference>
<comment type="caution">
    <text evidence="1">The sequence shown here is derived from an EMBL/GenBank/DDBJ whole genome shotgun (WGS) entry which is preliminary data.</text>
</comment>